<evidence type="ECO:0000256" key="3">
    <source>
        <dbReference type="ARBA" id="ARBA00022737"/>
    </source>
</evidence>
<reference evidence="10" key="1">
    <citation type="submission" date="2021-06" db="EMBL/GenBank/DDBJ databases">
        <authorList>
            <person name="Kallberg Y."/>
            <person name="Tangrot J."/>
            <person name="Rosling A."/>
        </authorList>
    </citation>
    <scope>NUCLEOTIDE SEQUENCE</scope>
    <source>
        <strain evidence="10">CL551</strain>
    </source>
</reference>
<keyword evidence="3" id="KW-0677">Repeat</keyword>
<dbReference type="InterPro" id="IPR013087">
    <property type="entry name" value="Znf_C2H2_type"/>
</dbReference>
<evidence type="ECO:0000256" key="5">
    <source>
        <dbReference type="ARBA" id="ARBA00022833"/>
    </source>
</evidence>
<dbReference type="Gene3D" id="3.30.160.60">
    <property type="entry name" value="Classic Zinc Finger"/>
    <property type="match status" value="1"/>
</dbReference>
<evidence type="ECO:0000259" key="9">
    <source>
        <dbReference type="PROSITE" id="PS50157"/>
    </source>
</evidence>
<evidence type="ECO:0000256" key="4">
    <source>
        <dbReference type="ARBA" id="ARBA00022771"/>
    </source>
</evidence>
<dbReference type="GO" id="GO:0003677">
    <property type="term" value="F:DNA binding"/>
    <property type="evidence" value="ECO:0007669"/>
    <property type="project" value="UniProtKB-KW"/>
</dbReference>
<evidence type="ECO:0000256" key="7">
    <source>
        <dbReference type="ARBA" id="ARBA00023242"/>
    </source>
</evidence>
<organism evidence="10 11">
    <name type="scientific">Acaulospora morrowiae</name>
    <dbReference type="NCBI Taxonomy" id="94023"/>
    <lineage>
        <taxon>Eukaryota</taxon>
        <taxon>Fungi</taxon>
        <taxon>Fungi incertae sedis</taxon>
        <taxon>Mucoromycota</taxon>
        <taxon>Glomeromycotina</taxon>
        <taxon>Glomeromycetes</taxon>
        <taxon>Diversisporales</taxon>
        <taxon>Acaulosporaceae</taxon>
        <taxon>Acaulospora</taxon>
    </lineage>
</organism>
<dbReference type="SUPFAM" id="SSF57667">
    <property type="entry name" value="beta-beta-alpha zinc fingers"/>
    <property type="match status" value="1"/>
</dbReference>
<dbReference type="GO" id="GO:0005634">
    <property type="term" value="C:nucleus"/>
    <property type="evidence" value="ECO:0007669"/>
    <property type="project" value="UniProtKB-SubCell"/>
</dbReference>
<evidence type="ECO:0000256" key="2">
    <source>
        <dbReference type="ARBA" id="ARBA00022723"/>
    </source>
</evidence>
<dbReference type="OrthoDB" id="6077919at2759"/>
<dbReference type="FunFam" id="3.30.160.60:FF:000045">
    <property type="entry name" value="ZFP69 zinc finger protein B"/>
    <property type="match status" value="1"/>
</dbReference>
<keyword evidence="2" id="KW-0479">Metal-binding</keyword>
<evidence type="ECO:0000256" key="8">
    <source>
        <dbReference type="PROSITE-ProRule" id="PRU00042"/>
    </source>
</evidence>
<dbReference type="GO" id="GO:0008270">
    <property type="term" value="F:zinc ion binding"/>
    <property type="evidence" value="ECO:0007669"/>
    <property type="project" value="UniProtKB-KW"/>
</dbReference>
<dbReference type="PROSITE" id="PS00028">
    <property type="entry name" value="ZINC_FINGER_C2H2_1"/>
    <property type="match status" value="1"/>
</dbReference>
<evidence type="ECO:0000313" key="11">
    <source>
        <dbReference type="Proteomes" id="UP000789342"/>
    </source>
</evidence>
<keyword evidence="4 8" id="KW-0863">Zinc-finger</keyword>
<dbReference type="InterPro" id="IPR036236">
    <property type="entry name" value="Znf_C2H2_sf"/>
</dbReference>
<dbReference type="EMBL" id="CAJVPV010011226">
    <property type="protein sequence ID" value="CAG8659072.1"/>
    <property type="molecule type" value="Genomic_DNA"/>
</dbReference>
<comment type="subcellular location">
    <subcellularLocation>
        <location evidence="1">Nucleus</location>
    </subcellularLocation>
</comment>
<keyword evidence="7" id="KW-0539">Nucleus</keyword>
<protein>
    <submittedName>
        <fullName evidence="10">2400_t:CDS:1</fullName>
    </submittedName>
</protein>
<comment type="caution">
    <text evidence="10">The sequence shown here is derived from an EMBL/GenBank/DDBJ whole genome shotgun (WGS) entry which is preliminary data.</text>
</comment>
<dbReference type="Proteomes" id="UP000789342">
    <property type="component" value="Unassembled WGS sequence"/>
</dbReference>
<dbReference type="AlphaFoldDB" id="A0A9N9E3Z7"/>
<proteinExistence type="predicted"/>
<evidence type="ECO:0000256" key="6">
    <source>
        <dbReference type="ARBA" id="ARBA00023125"/>
    </source>
</evidence>
<name>A0A9N9E3Z7_9GLOM</name>
<sequence length="136" mass="15946">MDFILVHYENRNETSVYFTRRHDIITATLQYMIVRLNCQDESGLFFGTFVGYASGRSLNSSGFVESSALQFVYPYTSGIYRVDDNNELILVGYISHENLRSLYRHRCPECERLFRYPSILNDHLNVHTGDRRMSNE</sequence>
<gene>
    <name evidence="10" type="ORF">AMORRO_LOCUS10323</name>
</gene>
<feature type="domain" description="C2H2-type" evidence="9">
    <location>
        <begin position="105"/>
        <end position="132"/>
    </location>
</feature>
<dbReference type="PROSITE" id="PS50157">
    <property type="entry name" value="ZINC_FINGER_C2H2_2"/>
    <property type="match status" value="1"/>
</dbReference>
<accession>A0A9N9E3Z7</accession>
<keyword evidence="11" id="KW-1185">Reference proteome</keyword>
<evidence type="ECO:0000256" key="1">
    <source>
        <dbReference type="ARBA" id="ARBA00004123"/>
    </source>
</evidence>
<keyword evidence="6" id="KW-0238">DNA-binding</keyword>
<evidence type="ECO:0000313" key="10">
    <source>
        <dbReference type="EMBL" id="CAG8659072.1"/>
    </source>
</evidence>
<keyword evidence="5" id="KW-0862">Zinc</keyword>